<sequence>MHIIHLMVLLRRREDYEFSSGVLQAYAVVVAGMVPMSWHLLYLVVVVFVLSAYQALLKDADFPEDDVELRVENTKPLKHAKIKIVSLYLLGIYPLTWLWMIVLTIKESKSGRYLSISPSVRGESSPHALTNLYALGKGLAKGCTLIFFAGVDGAFPPPPTNDVMPTVTGHEKEEVEREKEEVEAGLEPPSPPAVQNSEDAVQNSENTVQISENLENAAPNSENPSTNLQDHVSSIPSSAVNIPTRAASNKQVDVLTDISSADHASPVDAVIVNTTKPSSSTAADSNPETEQLGFGFKKKQPPVKLADYVTSLIYTPSPSATPYPIDNFVSSSQFSDIYQAYLFAITSGNEPRNYQEDIVDENWRYVVKDEIEALEENAKMITVRAFLQQAASLDWQVHQMDVYNMFLHGDLNEEVYMKFPPGFRTNDDTKVCRLRKSLYGLKQAPRCWFAKLGSALKSYGFEQDVSDYSLFILAKGIEVACSPAGIYLCQRKYALEIIAEAGLMGVKPITFPLEQNHKLSLAKDGIFPDLTRYRRLVGRLIYLGNTRPELSYAIHILSQFMNEPTLIGMLPSV</sequence>
<feature type="compositionally biased region" description="Polar residues" evidence="1">
    <location>
        <begin position="193"/>
        <end position="206"/>
    </location>
</feature>
<feature type="domain" description="Reverse transcriptase Ty1/copia-type" evidence="3">
    <location>
        <begin position="379"/>
        <end position="473"/>
    </location>
</feature>
<dbReference type="Proteomes" id="UP000694251">
    <property type="component" value="Chromosome 10"/>
</dbReference>
<dbReference type="GO" id="GO:0003964">
    <property type="term" value="F:RNA-directed DNA polymerase activity"/>
    <property type="evidence" value="ECO:0007669"/>
    <property type="project" value="UniProtKB-KW"/>
</dbReference>
<keyword evidence="5" id="KW-1185">Reference proteome</keyword>
<feature type="transmembrane region" description="Helical" evidence="2">
    <location>
        <begin position="85"/>
        <end position="105"/>
    </location>
</feature>
<dbReference type="EMBL" id="JAEFBJ010000010">
    <property type="protein sequence ID" value="KAG7564540.1"/>
    <property type="molecule type" value="Genomic_DNA"/>
</dbReference>
<feature type="compositionally biased region" description="Basic and acidic residues" evidence="1">
    <location>
        <begin position="169"/>
        <end position="182"/>
    </location>
</feature>
<evidence type="ECO:0000259" key="3">
    <source>
        <dbReference type="Pfam" id="PF07727"/>
    </source>
</evidence>
<keyword evidence="2" id="KW-1133">Transmembrane helix</keyword>
<keyword evidence="4" id="KW-0808">Transferase</keyword>
<dbReference type="OrthoDB" id="411615at2759"/>
<keyword evidence="2" id="KW-0812">Transmembrane</keyword>
<evidence type="ECO:0000313" key="4">
    <source>
        <dbReference type="EMBL" id="KAG7564540.1"/>
    </source>
</evidence>
<feature type="region of interest" description="Disordered" evidence="1">
    <location>
        <begin position="158"/>
        <end position="206"/>
    </location>
</feature>
<dbReference type="PANTHER" id="PTHR11439:SF470">
    <property type="entry name" value="CYSTEINE-RICH RLK (RECEPTOR-LIKE PROTEIN KINASE) 8"/>
    <property type="match status" value="1"/>
</dbReference>
<name>A0A8T1ZX85_ARASU</name>
<evidence type="ECO:0000256" key="2">
    <source>
        <dbReference type="SAM" id="Phobius"/>
    </source>
</evidence>
<accession>A0A8T1ZX85</accession>
<keyword evidence="4" id="KW-0695">RNA-directed DNA polymerase</keyword>
<keyword evidence="4" id="KW-0548">Nucleotidyltransferase</keyword>
<dbReference type="AlphaFoldDB" id="A0A8T1ZX85"/>
<dbReference type="PANTHER" id="PTHR11439">
    <property type="entry name" value="GAG-POL-RELATED RETROTRANSPOSON"/>
    <property type="match status" value="1"/>
</dbReference>
<proteinExistence type="predicted"/>
<protein>
    <submittedName>
        <fullName evidence="4">Reverse transcriptase RNA-dependent DNA polymerase</fullName>
    </submittedName>
</protein>
<organism evidence="4 5">
    <name type="scientific">Arabidopsis suecica</name>
    <name type="common">Swedish thale-cress</name>
    <name type="synonym">Cardaminopsis suecica</name>
    <dbReference type="NCBI Taxonomy" id="45249"/>
    <lineage>
        <taxon>Eukaryota</taxon>
        <taxon>Viridiplantae</taxon>
        <taxon>Streptophyta</taxon>
        <taxon>Embryophyta</taxon>
        <taxon>Tracheophyta</taxon>
        <taxon>Spermatophyta</taxon>
        <taxon>Magnoliopsida</taxon>
        <taxon>eudicotyledons</taxon>
        <taxon>Gunneridae</taxon>
        <taxon>Pentapetalae</taxon>
        <taxon>rosids</taxon>
        <taxon>malvids</taxon>
        <taxon>Brassicales</taxon>
        <taxon>Brassicaceae</taxon>
        <taxon>Camelineae</taxon>
        <taxon>Arabidopsis</taxon>
    </lineage>
</organism>
<dbReference type="Pfam" id="PF07727">
    <property type="entry name" value="RVT_2"/>
    <property type="match status" value="1"/>
</dbReference>
<feature type="transmembrane region" description="Helical" evidence="2">
    <location>
        <begin position="21"/>
        <end position="53"/>
    </location>
</feature>
<reference evidence="4 5" key="1">
    <citation type="submission" date="2020-12" db="EMBL/GenBank/DDBJ databases">
        <title>Concerted genomic and epigenomic changes stabilize Arabidopsis allopolyploids.</title>
        <authorList>
            <person name="Chen Z."/>
        </authorList>
    </citation>
    <scope>NUCLEOTIDE SEQUENCE [LARGE SCALE GENOMIC DNA]</scope>
    <source>
        <strain evidence="4">As9502</strain>
        <tissue evidence="4">Leaf</tissue>
    </source>
</reference>
<evidence type="ECO:0000313" key="5">
    <source>
        <dbReference type="Proteomes" id="UP000694251"/>
    </source>
</evidence>
<dbReference type="InterPro" id="IPR013103">
    <property type="entry name" value="RVT_2"/>
</dbReference>
<keyword evidence="2" id="KW-0472">Membrane</keyword>
<comment type="caution">
    <text evidence="4">The sequence shown here is derived from an EMBL/GenBank/DDBJ whole genome shotgun (WGS) entry which is preliminary data.</text>
</comment>
<gene>
    <name evidence="4" type="ORF">ISN44_As10g013040</name>
</gene>
<evidence type="ECO:0000256" key="1">
    <source>
        <dbReference type="SAM" id="MobiDB-lite"/>
    </source>
</evidence>